<dbReference type="InterPro" id="IPR053176">
    <property type="entry name" value="T6SS_TssE1-like"/>
</dbReference>
<protein>
    <submittedName>
        <fullName evidence="2">Type VI secretion protein</fullName>
    </submittedName>
</protein>
<dbReference type="PANTHER" id="PTHR38595:SF2">
    <property type="entry name" value="TYPE VI SECRETION SYSTEM BASEPLATE SUBUNIT TSSE"/>
    <property type="match status" value="1"/>
</dbReference>
<dbReference type="AlphaFoldDB" id="A0A5E4YUP1"/>
<dbReference type="Pfam" id="PF04965">
    <property type="entry name" value="GPW_gp25"/>
    <property type="match status" value="1"/>
</dbReference>
<name>A0A5E4YUP1_9BURK</name>
<evidence type="ECO:0000313" key="2">
    <source>
        <dbReference type="EMBL" id="VVE52148.1"/>
    </source>
</evidence>
<dbReference type="InterPro" id="IPR017737">
    <property type="entry name" value="TssE1-like"/>
</dbReference>
<sequence length="138" mass="15375">MKERRLLERIAAYEVDDERSHVTRVDVLIESILAHLTRILNTRQGSVPIDPEFGVPDFTNLAGTATAGTTQQIAVEIARVLQRYEPRLKAPRVEQIESQDVLSLSYTIEGNLGVDGRDVPIRLTTRLSSDGHASVLRT</sequence>
<proteinExistence type="predicted"/>
<evidence type="ECO:0000259" key="1">
    <source>
        <dbReference type="Pfam" id="PF04965"/>
    </source>
</evidence>
<dbReference type="Gene3D" id="3.10.450.40">
    <property type="match status" value="1"/>
</dbReference>
<feature type="domain" description="IraD/Gp25-like" evidence="1">
    <location>
        <begin position="28"/>
        <end position="112"/>
    </location>
</feature>
<dbReference type="PANTHER" id="PTHR38595">
    <property type="entry name" value="CYTOPLASMIC PROTEIN-RELATED"/>
    <property type="match status" value="1"/>
</dbReference>
<keyword evidence="3" id="KW-1185">Reference proteome</keyword>
<dbReference type="EMBL" id="CABPSM010000020">
    <property type="protein sequence ID" value="VVE52148.1"/>
    <property type="molecule type" value="Genomic_DNA"/>
</dbReference>
<reference evidence="2 3" key="1">
    <citation type="submission" date="2019-08" db="EMBL/GenBank/DDBJ databases">
        <authorList>
            <person name="Peeters C."/>
        </authorList>
    </citation>
    <scope>NUCLEOTIDE SEQUENCE [LARGE SCALE GENOMIC DNA]</scope>
    <source>
        <strain evidence="2 3">LMG 31112</strain>
    </source>
</reference>
<organism evidence="2 3">
    <name type="scientific">Pandoraea horticolens</name>
    <dbReference type="NCBI Taxonomy" id="2508298"/>
    <lineage>
        <taxon>Bacteria</taxon>
        <taxon>Pseudomonadati</taxon>
        <taxon>Pseudomonadota</taxon>
        <taxon>Betaproteobacteria</taxon>
        <taxon>Burkholderiales</taxon>
        <taxon>Burkholderiaceae</taxon>
        <taxon>Pandoraea</taxon>
    </lineage>
</organism>
<dbReference type="NCBIfam" id="TIGR03357">
    <property type="entry name" value="VI_zyme"/>
    <property type="match status" value="1"/>
</dbReference>
<dbReference type="InterPro" id="IPR007048">
    <property type="entry name" value="IraD/Gp25-like"/>
</dbReference>
<dbReference type="SUPFAM" id="SSF160719">
    <property type="entry name" value="gpW/gp25-like"/>
    <property type="match status" value="1"/>
</dbReference>
<dbReference type="Proteomes" id="UP000343317">
    <property type="component" value="Unassembled WGS sequence"/>
</dbReference>
<evidence type="ECO:0000313" key="3">
    <source>
        <dbReference type="Proteomes" id="UP000343317"/>
    </source>
</evidence>
<accession>A0A5E4YUP1</accession>
<dbReference type="RefSeq" id="WP_150623653.1">
    <property type="nucleotide sequence ID" value="NZ_CABPSM010000020.1"/>
</dbReference>
<gene>
    <name evidence="2" type="ORF">PHO31112_04764</name>
</gene>